<proteinExistence type="predicted"/>
<dbReference type="InterPro" id="IPR049397">
    <property type="entry name" value="EthR_C"/>
</dbReference>
<dbReference type="InterPro" id="IPR050109">
    <property type="entry name" value="HTH-type_TetR-like_transc_reg"/>
</dbReference>
<dbReference type="PANTHER" id="PTHR30055">
    <property type="entry name" value="HTH-TYPE TRANSCRIPTIONAL REGULATOR RUTR"/>
    <property type="match status" value="1"/>
</dbReference>
<feature type="domain" description="HTH tetR-type" evidence="3">
    <location>
        <begin position="12"/>
        <end position="72"/>
    </location>
</feature>
<dbReference type="PROSITE" id="PS01081">
    <property type="entry name" value="HTH_TETR_1"/>
    <property type="match status" value="1"/>
</dbReference>
<organism evidence="4 5">
    <name type="scientific">Streptomyces lannensis</name>
    <dbReference type="NCBI Taxonomy" id="766498"/>
    <lineage>
        <taxon>Bacteria</taxon>
        <taxon>Bacillati</taxon>
        <taxon>Actinomycetota</taxon>
        <taxon>Actinomycetes</taxon>
        <taxon>Kitasatosporales</taxon>
        <taxon>Streptomycetaceae</taxon>
        <taxon>Streptomyces</taxon>
    </lineage>
</organism>
<keyword evidence="1 2" id="KW-0238">DNA-binding</keyword>
<protein>
    <submittedName>
        <fullName evidence="4">TetR/AcrR family transcriptional regulator</fullName>
    </submittedName>
</protein>
<dbReference type="Pfam" id="PF00440">
    <property type="entry name" value="TetR_N"/>
    <property type="match status" value="1"/>
</dbReference>
<comment type="caution">
    <text evidence="4">The sequence shown here is derived from an EMBL/GenBank/DDBJ whole genome shotgun (WGS) entry which is preliminary data.</text>
</comment>
<evidence type="ECO:0000256" key="1">
    <source>
        <dbReference type="ARBA" id="ARBA00023125"/>
    </source>
</evidence>
<dbReference type="InterPro" id="IPR023772">
    <property type="entry name" value="DNA-bd_HTH_TetR-type_CS"/>
</dbReference>
<dbReference type="InterPro" id="IPR001647">
    <property type="entry name" value="HTH_TetR"/>
</dbReference>
<gene>
    <name evidence="4" type="ORF">GCM10022207_93650</name>
</gene>
<keyword evidence="5" id="KW-1185">Reference proteome</keyword>
<dbReference type="Pfam" id="PF21313">
    <property type="entry name" value="EthR_C"/>
    <property type="match status" value="1"/>
</dbReference>
<dbReference type="RefSeq" id="WP_345554741.1">
    <property type="nucleotide sequence ID" value="NZ_BAAAZA010000084.1"/>
</dbReference>
<dbReference type="Proteomes" id="UP001501563">
    <property type="component" value="Unassembled WGS sequence"/>
</dbReference>
<evidence type="ECO:0000313" key="4">
    <source>
        <dbReference type="EMBL" id="GAA3909408.1"/>
    </source>
</evidence>
<dbReference type="InterPro" id="IPR009057">
    <property type="entry name" value="Homeodomain-like_sf"/>
</dbReference>
<dbReference type="Gene3D" id="1.10.10.60">
    <property type="entry name" value="Homeodomain-like"/>
    <property type="match status" value="1"/>
</dbReference>
<name>A0ABP7LVC1_9ACTN</name>
<dbReference type="InterPro" id="IPR036271">
    <property type="entry name" value="Tet_transcr_reg_TetR-rel_C_sf"/>
</dbReference>
<evidence type="ECO:0000256" key="2">
    <source>
        <dbReference type="PROSITE-ProRule" id="PRU00335"/>
    </source>
</evidence>
<dbReference type="SUPFAM" id="SSF48498">
    <property type="entry name" value="Tetracyclin repressor-like, C-terminal domain"/>
    <property type="match status" value="1"/>
</dbReference>
<evidence type="ECO:0000259" key="3">
    <source>
        <dbReference type="PROSITE" id="PS50977"/>
    </source>
</evidence>
<dbReference type="PRINTS" id="PR00455">
    <property type="entry name" value="HTHTETR"/>
</dbReference>
<feature type="DNA-binding region" description="H-T-H motif" evidence="2">
    <location>
        <begin position="35"/>
        <end position="54"/>
    </location>
</feature>
<sequence length="205" mass="22917">MGRRSETPRKGDLREQALLDTAEELLARTGLERMTVEDIAKGAGISRGSLYFYFGSKQDVLAALVARTMVAIREDATRAAKDTDTPPDRAAERALQHTERMWREHGTVMRAAVENAALNEAVKRSWEETVEAFAEAMRHVLVRAGLPDGDGPTDAGALARALCWMTERVYYRAHGDDGDTLDRATRTLREVWLRVITPQQPQQQP</sequence>
<dbReference type="PROSITE" id="PS50977">
    <property type="entry name" value="HTH_TETR_2"/>
    <property type="match status" value="1"/>
</dbReference>
<reference evidence="5" key="1">
    <citation type="journal article" date="2019" name="Int. J. Syst. Evol. Microbiol.">
        <title>The Global Catalogue of Microorganisms (GCM) 10K type strain sequencing project: providing services to taxonomists for standard genome sequencing and annotation.</title>
        <authorList>
            <consortium name="The Broad Institute Genomics Platform"/>
            <consortium name="The Broad Institute Genome Sequencing Center for Infectious Disease"/>
            <person name="Wu L."/>
            <person name="Ma J."/>
        </authorList>
    </citation>
    <scope>NUCLEOTIDE SEQUENCE [LARGE SCALE GENOMIC DNA]</scope>
    <source>
        <strain evidence="5">JCM 16578</strain>
    </source>
</reference>
<accession>A0ABP7LVC1</accession>
<dbReference type="PANTHER" id="PTHR30055:SF184">
    <property type="entry name" value="HTH-TYPE TRANSCRIPTIONAL REGULATOR ETHR"/>
    <property type="match status" value="1"/>
</dbReference>
<dbReference type="Gene3D" id="1.10.357.10">
    <property type="entry name" value="Tetracycline Repressor, domain 2"/>
    <property type="match status" value="1"/>
</dbReference>
<evidence type="ECO:0000313" key="5">
    <source>
        <dbReference type="Proteomes" id="UP001501563"/>
    </source>
</evidence>
<dbReference type="SUPFAM" id="SSF46689">
    <property type="entry name" value="Homeodomain-like"/>
    <property type="match status" value="1"/>
</dbReference>
<dbReference type="EMBL" id="BAAAZA010000084">
    <property type="protein sequence ID" value="GAA3909408.1"/>
    <property type="molecule type" value="Genomic_DNA"/>
</dbReference>